<dbReference type="Gene3D" id="3.30.565.10">
    <property type="entry name" value="Histidine kinase-like ATPase, C-terminal domain"/>
    <property type="match status" value="1"/>
</dbReference>
<reference evidence="13" key="1">
    <citation type="submission" date="2024-01" db="EMBL/GenBank/DDBJ databases">
        <title>Bank of Algae and Cyanobacteria of the Azores (BACA) strain genomes.</title>
        <authorList>
            <person name="Luz R."/>
            <person name="Cordeiro R."/>
            <person name="Fonseca A."/>
            <person name="Goncalves V."/>
        </authorList>
    </citation>
    <scope>NUCLEOTIDE SEQUENCE</scope>
    <source>
        <strain evidence="13">BACA0141</strain>
    </source>
</reference>
<evidence type="ECO:0000256" key="4">
    <source>
        <dbReference type="ARBA" id="ARBA00022679"/>
    </source>
</evidence>
<dbReference type="Proteomes" id="UP001333818">
    <property type="component" value="Unassembled WGS sequence"/>
</dbReference>
<feature type="domain" description="PAC" evidence="12">
    <location>
        <begin position="869"/>
        <end position="921"/>
    </location>
</feature>
<dbReference type="SMART" id="SM00086">
    <property type="entry name" value="PAC"/>
    <property type="match status" value="7"/>
</dbReference>
<dbReference type="InterPro" id="IPR013655">
    <property type="entry name" value="PAS_fold_3"/>
</dbReference>
<feature type="coiled-coil region" evidence="8">
    <location>
        <begin position="128"/>
        <end position="176"/>
    </location>
</feature>
<dbReference type="NCBIfam" id="TIGR00229">
    <property type="entry name" value="sensory_box"/>
    <property type="match status" value="7"/>
</dbReference>
<feature type="domain" description="PAC" evidence="12">
    <location>
        <begin position="743"/>
        <end position="795"/>
    </location>
</feature>
<dbReference type="InterPro" id="IPR000014">
    <property type="entry name" value="PAS"/>
</dbReference>
<evidence type="ECO:0000259" key="10">
    <source>
        <dbReference type="PROSITE" id="PS50110"/>
    </source>
</evidence>
<dbReference type="PROSITE" id="PS50113">
    <property type="entry name" value="PAC"/>
    <property type="match status" value="7"/>
</dbReference>
<keyword evidence="6" id="KW-0902">Two-component regulatory system</keyword>
<dbReference type="Gene3D" id="3.40.50.2300">
    <property type="match status" value="1"/>
</dbReference>
<dbReference type="Pfam" id="PF13426">
    <property type="entry name" value="PAS_9"/>
    <property type="match status" value="1"/>
</dbReference>
<dbReference type="Gene3D" id="2.10.70.100">
    <property type="match status" value="1"/>
</dbReference>
<dbReference type="SUPFAM" id="SSF55785">
    <property type="entry name" value="PYP-like sensor domain (PAS domain)"/>
    <property type="match status" value="8"/>
</dbReference>
<dbReference type="Pfam" id="PF08448">
    <property type="entry name" value="PAS_4"/>
    <property type="match status" value="2"/>
</dbReference>
<dbReference type="EMBL" id="JAZBJZ010000049">
    <property type="protein sequence ID" value="MEE3717691.1"/>
    <property type="molecule type" value="Genomic_DNA"/>
</dbReference>
<feature type="domain" description="PAS" evidence="11">
    <location>
        <begin position="1055"/>
        <end position="1125"/>
    </location>
</feature>
<dbReference type="SUPFAM" id="SSF52172">
    <property type="entry name" value="CheY-like"/>
    <property type="match status" value="1"/>
</dbReference>
<evidence type="ECO:0000313" key="14">
    <source>
        <dbReference type="Proteomes" id="UP001333818"/>
    </source>
</evidence>
<protein>
    <recommendedName>
        <fullName evidence="2">histidine kinase</fullName>
        <ecNumber evidence="2">2.7.13.3</ecNumber>
    </recommendedName>
</protein>
<organism evidence="13 14">
    <name type="scientific">Tumidithrix elongata BACA0141</name>
    <dbReference type="NCBI Taxonomy" id="2716417"/>
    <lineage>
        <taxon>Bacteria</taxon>
        <taxon>Bacillati</taxon>
        <taxon>Cyanobacteriota</taxon>
        <taxon>Cyanophyceae</taxon>
        <taxon>Pseudanabaenales</taxon>
        <taxon>Pseudanabaenaceae</taxon>
        <taxon>Tumidithrix</taxon>
        <taxon>Tumidithrix elongata</taxon>
    </lineage>
</organism>
<feature type="modified residue" description="4-aspartylphosphate" evidence="7">
    <location>
        <position position="59"/>
    </location>
</feature>
<dbReference type="InterPro" id="IPR001789">
    <property type="entry name" value="Sig_transdc_resp-reg_receiver"/>
</dbReference>
<evidence type="ECO:0000256" key="3">
    <source>
        <dbReference type="ARBA" id="ARBA00022553"/>
    </source>
</evidence>
<dbReference type="Gene3D" id="1.10.287.130">
    <property type="match status" value="1"/>
</dbReference>
<feature type="coiled-coil region" evidence="8">
    <location>
        <begin position="1171"/>
        <end position="1205"/>
    </location>
</feature>
<dbReference type="CDD" id="cd19920">
    <property type="entry name" value="REC_PA4781-like"/>
    <property type="match status" value="1"/>
</dbReference>
<accession>A0AAW9Q479</accession>
<feature type="domain" description="PAC" evidence="12">
    <location>
        <begin position="361"/>
        <end position="411"/>
    </location>
</feature>
<feature type="domain" description="PAC" evidence="12">
    <location>
        <begin position="1128"/>
        <end position="1180"/>
    </location>
</feature>
<dbReference type="EC" id="2.7.13.3" evidence="2"/>
<feature type="domain" description="PAC" evidence="12">
    <location>
        <begin position="612"/>
        <end position="662"/>
    </location>
</feature>
<dbReference type="PANTHER" id="PTHR43304">
    <property type="entry name" value="PHYTOCHROME-LIKE PROTEIN CPH1"/>
    <property type="match status" value="1"/>
</dbReference>
<comment type="caution">
    <text evidence="13">The sequence shown here is derived from an EMBL/GenBank/DDBJ whole genome shotgun (WGS) entry which is preliminary data.</text>
</comment>
<dbReference type="SUPFAM" id="SSF47384">
    <property type="entry name" value="Homodimeric domain of signal transducing histidine kinase"/>
    <property type="match status" value="1"/>
</dbReference>
<dbReference type="Pfam" id="PF00989">
    <property type="entry name" value="PAS"/>
    <property type="match status" value="1"/>
</dbReference>
<dbReference type="InterPro" id="IPR013767">
    <property type="entry name" value="PAS_fold"/>
</dbReference>
<dbReference type="Gene3D" id="3.30.450.20">
    <property type="entry name" value="PAS domain"/>
    <property type="match status" value="8"/>
</dbReference>
<evidence type="ECO:0000259" key="9">
    <source>
        <dbReference type="PROSITE" id="PS50109"/>
    </source>
</evidence>
<evidence type="ECO:0000256" key="1">
    <source>
        <dbReference type="ARBA" id="ARBA00000085"/>
    </source>
</evidence>
<feature type="domain" description="PAS" evidence="11">
    <location>
        <begin position="539"/>
        <end position="581"/>
    </location>
</feature>
<dbReference type="CDD" id="cd00082">
    <property type="entry name" value="HisKA"/>
    <property type="match status" value="1"/>
</dbReference>
<comment type="catalytic activity">
    <reaction evidence="1">
        <text>ATP + protein L-histidine = ADP + protein N-phospho-L-histidine.</text>
        <dbReference type="EC" id="2.7.13.3"/>
    </reaction>
</comment>
<dbReference type="PRINTS" id="PR00344">
    <property type="entry name" value="BCTRLSENSOR"/>
</dbReference>
<dbReference type="InterPro" id="IPR036890">
    <property type="entry name" value="HATPase_C_sf"/>
</dbReference>
<dbReference type="InterPro" id="IPR000700">
    <property type="entry name" value="PAS-assoc_C"/>
</dbReference>
<dbReference type="InterPro" id="IPR003661">
    <property type="entry name" value="HisK_dim/P_dom"/>
</dbReference>
<feature type="domain" description="PAS" evidence="11">
    <location>
        <begin position="922"/>
        <end position="981"/>
    </location>
</feature>
<dbReference type="Pfam" id="PF02518">
    <property type="entry name" value="HATPase_c"/>
    <property type="match status" value="1"/>
</dbReference>
<keyword evidence="8" id="KW-0175">Coiled coil</keyword>
<dbReference type="InterPro" id="IPR004358">
    <property type="entry name" value="Sig_transdc_His_kin-like_C"/>
</dbReference>
<feature type="domain" description="PAC" evidence="12">
    <location>
        <begin position="1001"/>
        <end position="1054"/>
    </location>
</feature>
<keyword evidence="5" id="KW-0418">Kinase</keyword>
<dbReference type="InterPro" id="IPR011006">
    <property type="entry name" value="CheY-like_superfamily"/>
</dbReference>
<dbReference type="InterPro" id="IPR001610">
    <property type="entry name" value="PAC"/>
</dbReference>
<dbReference type="PROSITE" id="PS50110">
    <property type="entry name" value="RESPONSE_REGULATORY"/>
    <property type="match status" value="1"/>
</dbReference>
<dbReference type="SMART" id="SM00387">
    <property type="entry name" value="HATPase_c"/>
    <property type="match status" value="1"/>
</dbReference>
<evidence type="ECO:0000256" key="6">
    <source>
        <dbReference type="ARBA" id="ARBA00023012"/>
    </source>
</evidence>
<dbReference type="SUPFAM" id="SSF55874">
    <property type="entry name" value="ATPase domain of HSP90 chaperone/DNA topoisomerase II/histidine kinase"/>
    <property type="match status" value="1"/>
</dbReference>
<evidence type="ECO:0000256" key="2">
    <source>
        <dbReference type="ARBA" id="ARBA00012438"/>
    </source>
</evidence>
<dbReference type="InterPro" id="IPR035965">
    <property type="entry name" value="PAS-like_dom_sf"/>
</dbReference>
<dbReference type="GO" id="GO:0006355">
    <property type="term" value="P:regulation of DNA-templated transcription"/>
    <property type="evidence" value="ECO:0007669"/>
    <property type="project" value="InterPro"/>
</dbReference>
<name>A0AAW9Q479_9CYAN</name>
<dbReference type="InterPro" id="IPR005467">
    <property type="entry name" value="His_kinase_dom"/>
</dbReference>
<dbReference type="PROSITE" id="PS50109">
    <property type="entry name" value="HIS_KIN"/>
    <property type="match status" value="1"/>
</dbReference>
<keyword evidence="14" id="KW-1185">Reference proteome</keyword>
<keyword evidence="4" id="KW-0808">Transferase</keyword>
<gene>
    <name evidence="13" type="ORF">V2H45_13200</name>
</gene>
<feature type="domain" description="PAS" evidence="11">
    <location>
        <begin position="670"/>
        <end position="748"/>
    </location>
</feature>
<dbReference type="CDD" id="cd00130">
    <property type="entry name" value="PAS"/>
    <property type="match status" value="7"/>
</dbReference>
<evidence type="ECO:0000259" key="11">
    <source>
        <dbReference type="PROSITE" id="PS50112"/>
    </source>
</evidence>
<evidence type="ECO:0000313" key="13">
    <source>
        <dbReference type="EMBL" id="MEE3717691.1"/>
    </source>
</evidence>
<dbReference type="Pfam" id="PF00072">
    <property type="entry name" value="Response_reg"/>
    <property type="match status" value="1"/>
</dbReference>
<feature type="domain" description="PAS" evidence="11">
    <location>
        <begin position="412"/>
        <end position="482"/>
    </location>
</feature>
<evidence type="ECO:0000259" key="12">
    <source>
        <dbReference type="PROSITE" id="PS50113"/>
    </source>
</evidence>
<dbReference type="InterPro" id="IPR003594">
    <property type="entry name" value="HATPase_dom"/>
</dbReference>
<dbReference type="RefSeq" id="WP_330484122.1">
    <property type="nucleotide sequence ID" value="NZ_JAZBJZ010000049.1"/>
</dbReference>
<feature type="domain" description="PAS" evidence="11">
    <location>
        <begin position="796"/>
        <end position="866"/>
    </location>
</feature>
<proteinExistence type="predicted"/>
<feature type="domain" description="Response regulatory" evidence="10">
    <location>
        <begin position="10"/>
        <end position="126"/>
    </location>
</feature>
<dbReference type="InterPro" id="IPR036097">
    <property type="entry name" value="HisK_dim/P_sf"/>
</dbReference>
<feature type="domain" description="PAC" evidence="12">
    <location>
        <begin position="486"/>
        <end position="538"/>
    </location>
</feature>
<evidence type="ECO:0000256" key="8">
    <source>
        <dbReference type="SAM" id="Coils"/>
    </source>
</evidence>
<keyword evidence="3 7" id="KW-0597">Phosphoprotein</keyword>
<dbReference type="GO" id="GO:0000155">
    <property type="term" value="F:phosphorelay sensor kinase activity"/>
    <property type="evidence" value="ECO:0007669"/>
    <property type="project" value="InterPro"/>
</dbReference>
<feature type="domain" description="Histidine kinase" evidence="9">
    <location>
        <begin position="1411"/>
        <end position="1516"/>
    </location>
</feature>
<dbReference type="Pfam" id="PF08447">
    <property type="entry name" value="PAS_3"/>
    <property type="match status" value="4"/>
</dbReference>
<dbReference type="SMART" id="SM00091">
    <property type="entry name" value="PAS"/>
    <property type="match status" value="8"/>
</dbReference>
<dbReference type="PANTHER" id="PTHR43304:SF1">
    <property type="entry name" value="PAC DOMAIN-CONTAINING PROTEIN"/>
    <property type="match status" value="1"/>
</dbReference>
<dbReference type="InterPro" id="IPR013656">
    <property type="entry name" value="PAS_4"/>
</dbReference>
<dbReference type="FunFam" id="3.30.450.20:FF:000099">
    <property type="entry name" value="Sensory box sensor histidine kinase"/>
    <property type="match status" value="1"/>
</dbReference>
<evidence type="ECO:0000256" key="5">
    <source>
        <dbReference type="ARBA" id="ARBA00022777"/>
    </source>
</evidence>
<sequence length="1517" mass="172466">MHDIENERETILIVDDNPNNLMVLSQMLTDLGYEVSVATDGEIAIEQAQYAHIDLILLDVLMPGIDGFETCRRIKEIPKIKEIPIIFMTALNDMVDKVKGFALGAVDFISKPFQAQELLARVKVHLELRNLTKRLESKNIQLEQVNQELQNELSDRRKTEKALRQSEAKNQALLSALPDLVMRVSEHGTYLDFISTETFKVIGKSGDFIGTRVDQSLPPDLAQRRMQAIAKAIETGTLQIYEQEVIVDDRAQTEEVRITLCGDREVLIVVRDITARKQAEQALRESEERLALALYGAKAGTWEWDLQTNQNFWSDRNFILLGYEPNSCEPSYDTWMRAVHPDDLDRIVASAAKVYQGQTELIMEYRVLLPNGKVRWLSSSGRIDTKHNRHRMAGIQIDISDRKQAEIALLESEQRFRSVFEQAAVGIVRSSLSGQFFQANQRFCELVGYTEAELLEKTFKEITYIDDLKRELVDYQQLLDGDVSTLSLEKRYVCKDGQLRWINLTGSLIRDASGLPQYFVVIVEDIQARKQAEIALEQELKRSKLLLDASFDGIVVIDENGNVIESNPSFAKILGYNPEEVTKLNVIDWDAKWTPEEIKRGTQEFKLKKKSVKFETRHRRKDGSICDVEVSANSIDLLDETLQISICRDITDRKSNEQALKKSEELAKIREQQVLSLLNNIPHIAWLKDAEGRFLAVNEPFAQTSGNTPSQLVGLTDLDIWPRELAKAYRRDDREVMKSGKQKRVEERLITTDGRELWIETIKTPIVNDSNEAIGTAGISMNITERKRVEIALRESERRYATLTEAAPVGIFRFDASGECVYVNDRWCEMAGRSAEAGMKMGWVDAVHPEDRGRLMMEWSQAMQQGGFYKGEARYLRPDGTQIWFYAQVIPETDSNGELLGYVGTVTDISDRKQAEAELQASNHFIEQVANSSPQLLYIYDPIVNQNLYTNRQAINILGYEPEEFSQHGSSLFADILHPDDLPLLISNTSFWERAKDGEILSNEFRMRHKKGSWRWLRSQEVVFARDENHRVTKILGTAQDITDRKLTETALRESEQRYATLTEFSPVGVFRTDTSGNCLYVNSRWCEMSGLSPEEVAGPNWIEALHPEERDRIAREWYEAAQAGVPFLTECRFQKPDKTITWLVAQAIAEMGVDGSITGYVGTITDITERKQSEEAIQQKNRELELTLKQLQNAQTELIQSEKMAILGQLVAGVAHEINTPLGVIQSSIKNVTMALDSSLHNLPQVMQQLSDERWADFLSLLTTVKATHHSLSFREERQLRRQLTVELTNHAIANAETLGDYLSRMSVSQDLTPLLPLLQEHNNSFIIETAYNLSTIQSNTKNITFAAEQAAKIVFALKSYSRYNNSGTMTLTSITEGIDIVLTIYQHLIKQGIEVVKRYGEVPPILCYPEELNQVWTNLIHNAIQAMKYRGELEIQVEKQDRHVVVEIIDSGCGIPPDIQGKIFEPFFTTKPIGEGSGLGLDIVRKIIHKHSGTIEVESRVGRTKFTVRIPILKK</sequence>
<evidence type="ECO:0000256" key="7">
    <source>
        <dbReference type="PROSITE-ProRule" id="PRU00169"/>
    </source>
</evidence>
<dbReference type="InterPro" id="IPR052162">
    <property type="entry name" value="Sensor_kinase/Photoreceptor"/>
</dbReference>
<dbReference type="PROSITE" id="PS50112">
    <property type="entry name" value="PAS"/>
    <property type="match status" value="6"/>
</dbReference>
<dbReference type="SMART" id="SM00448">
    <property type="entry name" value="REC"/>
    <property type="match status" value="1"/>
</dbReference>